<sequence>MFNEVPKKLLKNPIYWELFFYTSASLLLIFSYSPDFFELNIDILGGLFGAIFIIMVAEITIIELSSHHYKYLSKIFLPLTIFLVSCLFLQIIFFWLSIEKFNLNTIHSFCYENRKLIVCTFFSLRMYYYLFNDFNSAGDYIYREKKKFEKLIKSLDEIKNAIEKKD</sequence>
<dbReference type="EMBL" id="CP009574">
    <property type="protein sequence ID" value="AIT08760.1"/>
    <property type="molecule type" value="Genomic_DNA"/>
</dbReference>
<keyword evidence="3" id="KW-1185">Reference proteome</keyword>
<accession>A0A097EMG9</accession>
<gene>
    <name evidence="2" type="ORF">LO80_01400</name>
</gene>
<name>A0A097EMG9_9GAMM</name>
<dbReference type="AlphaFoldDB" id="A0A097EMG9"/>
<dbReference type="HOGENOM" id="CLU_1600299_0_0_6"/>
<evidence type="ECO:0000313" key="2">
    <source>
        <dbReference type="EMBL" id="AIT08760.1"/>
    </source>
</evidence>
<feature type="transmembrane region" description="Helical" evidence="1">
    <location>
        <begin position="76"/>
        <end position="98"/>
    </location>
</feature>
<proteinExistence type="predicted"/>
<dbReference type="Proteomes" id="UP000029672">
    <property type="component" value="Chromosome"/>
</dbReference>
<dbReference type="RefSeq" id="WP_040007876.1">
    <property type="nucleotide sequence ID" value="NZ_CP009574.1"/>
</dbReference>
<keyword evidence="1" id="KW-0812">Transmembrane</keyword>
<organism evidence="2 3">
    <name type="scientific">Candidatus Francisella endociliophora</name>
    <dbReference type="NCBI Taxonomy" id="653937"/>
    <lineage>
        <taxon>Bacteria</taxon>
        <taxon>Pseudomonadati</taxon>
        <taxon>Pseudomonadota</taxon>
        <taxon>Gammaproteobacteria</taxon>
        <taxon>Thiotrichales</taxon>
        <taxon>Francisellaceae</taxon>
        <taxon>Francisella</taxon>
    </lineage>
</organism>
<keyword evidence="1" id="KW-0472">Membrane</keyword>
<feature type="transmembrane region" description="Helical" evidence="1">
    <location>
        <begin position="43"/>
        <end position="64"/>
    </location>
</feature>
<feature type="transmembrane region" description="Helical" evidence="1">
    <location>
        <begin position="12"/>
        <end position="31"/>
    </location>
</feature>
<keyword evidence="1" id="KW-1133">Transmembrane helix</keyword>
<dbReference type="STRING" id="1547445.LO80_01400"/>
<dbReference type="KEGG" id="frf:LO80_01400"/>
<evidence type="ECO:0000313" key="3">
    <source>
        <dbReference type="Proteomes" id="UP000029672"/>
    </source>
</evidence>
<reference evidence="2 3" key="1">
    <citation type="submission" date="2014-10" db="EMBL/GenBank/DDBJ databases">
        <title>Whole genome sequence of Francisella endociliophora strain FSC1006, isolated from a laboratory culture of the marine ciliate Euplotes raikovi.</title>
        <authorList>
            <person name="Granberg M."/>
            <person name="Backman S."/>
            <person name="Lundmark E."/>
            <person name="Nilsson E."/>
            <person name="Karlsson E."/>
            <person name="Thelaus J."/>
            <person name="Ohrman C."/>
            <person name="Larkeryd A."/>
            <person name="Stenberg P."/>
        </authorList>
    </citation>
    <scope>NUCLEOTIDE SEQUENCE [LARGE SCALE GENOMIC DNA]</scope>
    <source>
        <strain evidence="2 3">FSC1006</strain>
    </source>
</reference>
<evidence type="ECO:0000256" key="1">
    <source>
        <dbReference type="SAM" id="Phobius"/>
    </source>
</evidence>
<protein>
    <submittedName>
        <fullName evidence="2">Uncharacterized protein</fullName>
    </submittedName>
</protein>